<evidence type="ECO:0000313" key="3">
    <source>
        <dbReference type="Proteomes" id="UP000238163"/>
    </source>
</evidence>
<proteinExistence type="predicted"/>
<sequence length="111" mass="13162">MRNIEHYLMSVDYEVSGDKYYLFKKSTFDSVIVKKDNKNYIIEYKMLGIFLTFIAYFACTIPFILLDGLYFEISAAIFIMLTLLSLLRVIVYEVRVCYIRILLLNIISFDH</sequence>
<protein>
    <submittedName>
        <fullName evidence="2">Uncharacterized protein</fullName>
    </submittedName>
</protein>
<reference evidence="2 3" key="2">
    <citation type="submission" date="2018-03" db="EMBL/GenBank/DDBJ databases">
        <title>Genetic Diversity and Phenotypic Plasticity of AHL Mediated Quorum Sensing in Environmental Strains of Vibrio mediterranei.</title>
        <authorList>
            <person name="Lantoine F."/>
            <person name="Vouve F."/>
        </authorList>
    </citation>
    <scope>NUCLEOTIDE SEQUENCE [LARGE SCALE GENOMIC DNA]</scope>
    <source>
        <strain evidence="2 3">17LN0615E</strain>
    </source>
</reference>
<accession>A0ABX5DEP9</accession>
<reference evidence="2 3" key="1">
    <citation type="submission" date="2017-09" db="EMBL/GenBank/DDBJ databases">
        <authorList>
            <person name="Girard L."/>
            <person name="Lami R."/>
            <person name="Suzuki M."/>
            <person name="Baudart J."/>
        </authorList>
    </citation>
    <scope>NUCLEOTIDE SEQUENCE [LARGE SCALE GENOMIC DNA]</scope>
    <source>
        <strain evidence="2 3">17LN0615E</strain>
    </source>
</reference>
<dbReference type="EMBL" id="NWTN01000003">
    <property type="protein sequence ID" value="PRQ68174.1"/>
    <property type="molecule type" value="Genomic_DNA"/>
</dbReference>
<keyword evidence="1" id="KW-1133">Transmembrane helix</keyword>
<evidence type="ECO:0000256" key="1">
    <source>
        <dbReference type="SAM" id="Phobius"/>
    </source>
</evidence>
<dbReference type="RefSeq" id="WP_096441960.1">
    <property type="nucleotide sequence ID" value="NZ_JAKEUG010000002.1"/>
</dbReference>
<keyword evidence="1" id="KW-0812">Transmembrane</keyword>
<gene>
    <name evidence="2" type="ORF">COR51_06860</name>
</gene>
<feature type="transmembrane region" description="Helical" evidence="1">
    <location>
        <begin position="71"/>
        <end position="91"/>
    </location>
</feature>
<feature type="transmembrane region" description="Helical" evidence="1">
    <location>
        <begin position="44"/>
        <end position="65"/>
    </location>
</feature>
<keyword evidence="3" id="KW-1185">Reference proteome</keyword>
<organism evidence="2 3">
    <name type="scientific">Vibrio mediterranei</name>
    <dbReference type="NCBI Taxonomy" id="689"/>
    <lineage>
        <taxon>Bacteria</taxon>
        <taxon>Pseudomonadati</taxon>
        <taxon>Pseudomonadota</taxon>
        <taxon>Gammaproteobacteria</taxon>
        <taxon>Vibrionales</taxon>
        <taxon>Vibrionaceae</taxon>
        <taxon>Vibrio</taxon>
    </lineage>
</organism>
<name>A0ABX5DEP9_9VIBR</name>
<dbReference type="Proteomes" id="UP000238163">
    <property type="component" value="Unassembled WGS sequence"/>
</dbReference>
<keyword evidence="1" id="KW-0472">Membrane</keyword>
<comment type="caution">
    <text evidence="2">The sequence shown here is derived from an EMBL/GenBank/DDBJ whole genome shotgun (WGS) entry which is preliminary data.</text>
</comment>
<evidence type="ECO:0000313" key="2">
    <source>
        <dbReference type="EMBL" id="PRQ68174.1"/>
    </source>
</evidence>